<feature type="chain" id="PRO_5047413457" evidence="2">
    <location>
        <begin position="23"/>
        <end position="287"/>
    </location>
</feature>
<protein>
    <submittedName>
        <fullName evidence="4">DNA/RNA non-specific endonuclease</fullName>
    </submittedName>
</protein>
<proteinExistence type="predicted"/>
<dbReference type="Gene3D" id="3.40.10.10">
    <property type="entry name" value="DNA Methylphosphotriester Repair Domain"/>
    <property type="match status" value="1"/>
</dbReference>
<feature type="domain" description="Type VII secretion system protein EssD-like" evidence="3">
    <location>
        <begin position="71"/>
        <end position="195"/>
    </location>
</feature>
<evidence type="ECO:0000256" key="1">
    <source>
        <dbReference type="SAM" id="MobiDB-lite"/>
    </source>
</evidence>
<feature type="region of interest" description="Disordered" evidence="1">
    <location>
        <begin position="225"/>
        <end position="245"/>
    </location>
</feature>
<comment type="caution">
    <text evidence="4">The sequence shown here is derived from an EMBL/GenBank/DDBJ whole genome shotgun (WGS) entry which is preliminary data.</text>
</comment>
<reference evidence="4" key="1">
    <citation type="submission" date="2023-06" db="EMBL/GenBank/DDBJ databases">
        <title>Identification and characterization of horizontal gene transfer across gut microbiota members of farm animals based on homology search.</title>
        <authorList>
            <person name="Schwarzerova J."/>
            <person name="Nykrynova M."/>
            <person name="Jureckova K."/>
            <person name="Cejkova D."/>
            <person name="Rychlik I."/>
        </authorList>
    </citation>
    <scope>NUCLEOTIDE SEQUENCE</scope>
    <source>
        <strain evidence="4">ET39</strain>
    </source>
</reference>
<gene>
    <name evidence="4" type="ORF">QUV96_06045</name>
</gene>
<name>A0ABT7UC37_9FIRM</name>
<dbReference type="Gene3D" id="3.40.570.10">
    <property type="entry name" value="Extracellular Endonuclease, subunit A"/>
    <property type="match status" value="1"/>
</dbReference>
<keyword evidence="2" id="KW-0732">Signal</keyword>
<keyword evidence="4" id="KW-0255">Endonuclease</keyword>
<dbReference type="InterPro" id="IPR044927">
    <property type="entry name" value="Endonuclea_NS_2"/>
</dbReference>
<dbReference type="SUPFAM" id="SSF57884">
    <property type="entry name" value="Ada DNA repair protein, N-terminal domain (N-Ada 10)"/>
    <property type="match status" value="1"/>
</dbReference>
<evidence type="ECO:0000256" key="2">
    <source>
        <dbReference type="SAM" id="SignalP"/>
    </source>
</evidence>
<dbReference type="InterPro" id="IPR044929">
    <property type="entry name" value="DNA/RNA_non-sp_Endonuclease_sf"/>
</dbReference>
<keyword evidence="4" id="KW-0540">Nuclease</keyword>
<keyword evidence="5" id="KW-1185">Reference proteome</keyword>
<keyword evidence="4" id="KW-0378">Hydrolase</keyword>
<dbReference type="PROSITE" id="PS51257">
    <property type="entry name" value="PROKAR_LIPOPROTEIN"/>
    <property type="match status" value="1"/>
</dbReference>
<dbReference type="RefSeq" id="WP_289607664.1">
    <property type="nucleotide sequence ID" value="NZ_JAUDCG010000021.1"/>
</dbReference>
<evidence type="ECO:0000313" key="4">
    <source>
        <dbReference type="EMBL" id="MDM8157201.1"/>
    </source>
</evidence>
<dbReference type="InterPro" id="IPR035451">
    <property type="entry name" value="Ada-like_dom_sf"/>
</dbReference>
<dbReference type="GO" id="GO:0004519">
    <property type="term" value="F:endonuclease activity"/>
    <property type="evidence" value="ECO:0007669"/>
    <property type="project" value="UniProtKB-KW"/>
</dbReference>
<evidence type="ECO:0000313" key="5">
    <source>
        <dbReference type="Proteomes" id="UP001529340"/>
    </source>
</evidence>
<sequence>MKRRILCTSLIAVLLASLFGCASLSQERPQEDAVTITIDEVPVYSGDPYVVINDNEPSFSSEELESDSFESYGELDDLGRCTIAFANLSSELMPQAERGSIGQVKPSGWQTVRYDSVDGKYLYNRCHLIGWQLSGENANERNLITGTRYMNTEGMLPFENMVADHIKETDGHVLYRVTPIFVEDELVARGVQMEAYSIEDAGASICFNVFVYNVQPGIEIDYSDGSSRLSETADESQEDGVIRGNSRSKIYHCPGQAAYEDMADSRYLVLFDSEEEAIAAGYRKAQR</sequence>
<organism evidence="4 5">
    <name type="scientific">Amedibacillus dolichus</name>
    <dbReference type="NCBI Taxonomy" id="31971"/>
    <lineage>
        <taxon>Bacteria</taxon>
        <taxon>Bacillati</taxon>
        <taxon>Bacillota</taxon>
        <taxon>Erysipelotrichia</taxon>
        <taxon>Erysipelotrichales</taxon>
        <taxon>Erysipelotrichaceae</taxon>
        <taxon>Amedibacillus</taxon>
    </lineage>
</organism>
<dbReference type="Proteomes" id="UP001529340">
    <property type="component" value="Unassembled WGS sequence"/>
</dbReference>
<feature type="signal peptide" evidence="2">
    <location>
        <begin position="1"/>
        <end position="22"/>
    </location>
</feature>
<dbReference type="EMBL" id="JAUDCG010000021">
    <property type="protein sequence ID" value="MDM8157201.1"/>
    <property type="molecule type" value="Genomic_DNA"/>
</dbReference>
<dbReference type="Pfam" id="PF13930">
    <property type="entry name" value="Endonuclea_NS_2"/>
    <property type="match status" value="1"/>
</dbReference>
<accession>A0ABT7UC37</accession>
<reference evidence="4" key="2">
    <citation type="submission" date="2023-06" db="EMBL/GenBank/DDBJ databases">
        <authorList>
            <person name="Zeman M."/>
            <person name="Kubasova T."/>
            <person name="Jahodarova E."/>
            <person name="Nykrynova M."/>
            <person name="Rychlik I."/>
        </authorList>
    </citation>
    <scope>NUCLEOTIDE SEQUENCE</scope>
    <source>
        <strain evidence="4">ET39</strain>
    </source>
</reference>
<evidence type="ECO:0000259" key="3">
    <source>
        <dbReference type="Pfam" id="PF13930"/>
    </source>
</evidence>